<gene>
    <name evidence="2" type="ORF">CPELLU_LOCUS5900</name>
</gene>
<protein>
    <submittedName>
        <fullName evidence="2">2410_t:CDS:1</fullName>
    </submittedName>
</protein>
<organism evidence="2 3">
    <name type="scientific">Cetraspora pellucida</name>
    <dbReference type="NCBI Taxonomy" id="1433469"/>
    <lineage>
        <taxon>Eukaryota</taxon>
        <taxon>Fungi</taxon>
        <taxon>Fungi incertae sedis</taxon>
        <taxon>Mucoromycota</taxon>
        <taxon>Glomeromycotina</taxon>
        <taxon>Glomeromycetes</taxon>
        <taxon>Diversisporales</taxon>
        <taxon>Gigasporaceae</taxon>
        <taxon>Cetraspora</taxon>
    </lineage>
</organism>
<dbReference type="OrthoDB" id="2483376at2759"/>
<evidence type="ECO:0000313" key="2">
    <source>
        <dbReference type="EMBL" id="CAG8576727.1"/>
    </source>
</evidence>
<comment type="caution">
    <text evidence="2">The sequence shown here is derived from an EMBL/GenBank/DDBJ whole genome shotgun (WGS) entry which is preliminary data.</text>
</comment>
<sequence length="73" mass="8646">MNDKSKLTELISCLLTDNSFTIYEYIYTENNKVKSGLTKEEILKIVKSENKEKGKKEEFIEQEKFEDADEEFK</sequence>
<keyword evidence="3" id="KW-1185">Reference proteome</keyword>
<name>A0A9N9BQ01_9GLOM</name>
<evidence type="ECO:0000256" key="1">
    <source>
        <dbReference type="SAM" id="MobiDB-lite"/>
    </source>
</evidence>
<reference evidence="2" key="1">
    <citation type="submission" date="2021-06" db="EMBL/GenBank/DDBJ databases">
        <authorList>
            <person name="Kallberg Y."/>
            <person name="Tangrot J."/>
            <person name="Rosling A."/>
        </authorList>
    </citation>
    <scope>NUCLEOTIDE SEQUENCE</scope>
    <source>
        <strain evidence="2">FL966</strain>
    </source>
</reference>
<evidence type="ECO:0000313" key="3">
    <source>
        <dbReference type="Proteomes" id="UP000789759"/>
    </source>
</evidence>
<feature type="region of interest" description="Disordered" evidence="1">
    <location>
        <begin position="51"/>
        <end position="73"/>
    </location>
</feature>
<dbReference type="EMBL" id="CAJVQA010003522">
    <property type="protein sequence ID" value="CAG8576727.1"/>
    <property type="molecule type" value="Genomic_DNA"/>
</dbReference>
<dbReference type="AlphaFoldDB" id="A0A9N9BQ01"/>
<dbReference type="Proteomes" id="UP000789759">
    <property type="component" value="Unassembled WGS sequence"/>
</dbReference>
<accession>A0A9N9BQ01</accession>
<proteinExistence type="predicted"/>